<dbReference type="Gene3D" id="3.30.70.330">
    <property type="match status" value="1"/>
</dbReference>
<feature type="compositionally biased region" description="Low complexity" evidence="3">
    <location>
        <begin position="199"/>
        <end position="214"/>
    </location>
</feature>
<dbReference type="GO" id="GO:0003723">
    <property type="term" value="F:RNA binding"/>
    <property type="evidence" value="ECO:0007669"/>
    <property type="project" value="UniProtKB-UniRule"/>
</dbReference>
<dbReference type="VEuPathDB" id="CryptoDB:Cvel_26606"/>
<feature type="compositionally biased region" description="Basic and acidic residues" evidence="3">
    <location>
        <begin position="189"/>
        <end position="198"/>
    </location>
</feature>
<dbReference type="CDD" id="cd12362">
    <property type="entry name" value="RRM3_CELF1-6"/>
    <property type="match status" value="1"/>
</dbReference>
<feature type="compositionally biased region" description="Low complexity" evidence="3">
    <location>
        <begin position="157"/>
        <end position="182"/>
    </location>
</feature>
<feature type="domain" description="RRM" evidence="4">
    <location>
        <begin position="234"/>
        <end position="312"/>
    </location>
</feature>
<dbReference type="InterPro" id="IPR035979">
    <property type="entry name" value="RBD_domain_sf"/>
</dbReference>
<feature type="compositionally biased region" description="Polar residues" evidence="3">
    <location>
        <begin position="118"/>
        <end position="139"/>
    </location>
</feature>
<evidence type="ECO:0000313" key="5">
    <source>
        <dbReference type="EMBL" id="CEM42237.1"/>
    </source>
</evidence>
<organism evidence="5">
    <name type="scientific">Chromera velia CCMP2878</name>
    <dbReference type="NCBI Taxonomy" id="1169474"/>
    <lineage>
        <taxon>Eukaryota</taxon>
        <taxon>Sar</taxon>
        <taxon>Alveolata</taxon>
        <taxon>Colpodellida</taxon>
        <taxon>Chromeraceae</taxon>
        <taxon>Chromera</taxon>
    </lineage>
</organism>
<evidence type="ECO:0000256" key="2">
    <source>
        <dbReference type="PROSITE-ProRule" id="PRU00176"/>
    </source>
</evidence>
<gene>
    <name evidence="5" type="ORF">Cvel_26606</name>
</gene>
<feature type="region of interest" description="Disordered" evidence="3">
    <location>
        <begin position="118"/>
        <end position="142"/>
    </location>
</feature>
<evidence type="ECO:0000256" key="3">
    <source>
        <dbReference type="SAM" id="MobiDB-lite"/>
    </source>
</evidence>
<dbReference type="SMART" id="SM00360">
    <property type="entry name" value="RRM"/>
    <property type="match status" value="1"/>
</dbReference>
<dbReference type="PANTHER" id="PTHR21245">
    <property type="entry name" value="HETEROGENEOUS NUCLEAR RIBONUCLEOPROTEIN"/>
    <property type="match status" value="1"/>
</dbReference>
<dbReference type="Pfam" id="PF00076">
    <property type="entry name" value="RRM_1"/>
    <property type="match status" value="1"/>
</dbReference>
<dbReference type="EMBL" id="CDMZ01002408">
    <property type="protein sequence ID" value="CEM42237.1"/>
    <property type="molecule type" value="Genomic_DNA"/>
</dbReference>
<keyword evidence="1 2" id="KW-0694">RNA-binding</keyword>
<name>A0A0G4HEB9_9ALVE</name>
<feature type="region of interest" description="Disordered" evidence="3">
    <location>
        <begin position="314"/>
        <end position="363"/>
    </location>
</feature>
<feature type="region of interest" description="Disordered" evidence="3">
    <location>
        <begin position="157"/>
        <end position="223"/>
    </location>
</feature>
<dbReference type="InterPro" id="IPR000504">
    <property type="entry name" value="RRM_dom"/>
</dbReference>
<dbReference type="SUPFAM" id="SSF54928">
    <property type="entry name" value="RNA-binding domain, RBD"/>
    <property type="match status" value="1"/>
</dbReference>
<accession>A0A0G4HEB9</accession>
<dbReference type="AlphaFoldDB" id="A0A0G4HEB9"/>
<dbReference type="PROSITE" id="PS50102">
    <property type="entry name" value="RRM"/>
    <property type="match status" value="1"/>
</dbReference>
<evidence type="ECO:0000256" key="1">
    <source>
        <dbReference type="ARBA" id="ARBA00022884"/>
    </source>
</evidence>
<sequence length="394" mass="42508">MEKPQLGAPGTNSGCSQCDVLRSHIRFLLAENNSLRAHFFGQANAIVSRPAHTLPASHHAQRPCATPVTTRQALEASPPPGFPNEWAQQADPYSRAQGDVLSPSYPYEIPPPMQPNYRQTPPSTSETHPTYQTDHFTQQGRERAVERSVLSVNTNVGESVSMEGSGSLSVQGSAGSFSGQQSPAPMEQQDVHAHREPENAQTQQVQEQTPTPAVKVEAPPGEPSEDFIENIHGSNLFVFHLPSYWNDDDLQMHFRTFGAIKSAIVAKEAETGRKKGFGFVCFEEPSSALEAIAGMNGYAVGGKRLSVQLKQSTMRKRITAAPPPTASPPTSMERETRESSLTSTRVQQQQQQQPAPLPACDASAGLHQNYPRAGGAGGSRCGSCQCRCGAIAII</sequence>
<proteinExistence type="predicted"/>
<reference evidence="5" key="1">
    <citation type="submission" date="2014-11" db="EMBL/GenBank/DDBJ databases">
        <authorList>
            <person name="Otto D Thomas"/>
            <person name="Naeem Raeece"/>
        </authorList>
    </citation>
    <scope>NUCLEOTIDE SEQUENCE</scope>
</reference>
<dbReference type="InterPro" id="IPR012677">
    <property type="entry name" value="Nucleotide-bd_a/b_plait_sf"/>
</dbReference>
<evidence type="ECO:0000259" key="4">
    <source>
        <dbReference type="PROSITE" id="PS50102"/>
    </source>
</evidence>
<protein>
    <recommendedName>
        <fullName evidence="4">RRM domain-containing protein</fullName>
    </recommendedName>
</protein>